<dbReference type="CDD" id="cd15457">
    <property type="entry name" value="NADAR"/>
    <property type="match status" value="1"/>
</dbReference>
<gene>
    <name evidence="2" type="ORF">BOTNAR_1773g00010</name>
</gene>
<feature type="domain" description="NADAR" evidence="1">
    <location>
        <begin position="22"/>
        <end position="125"/>
    </location>
</feature>
<organism evidence="2 3">
    <name type="scientific">Botryotinia narcissicola</name>
    <dbReference type="NCBI Taxonomy" id="278944"/>
    <lineage>
        <taxon>Eukaryota</taxon>
        <taxon>Fungi</taxon>
        <taxon>Dikarya</taxon>
        <taxon>Ascomycota</taxon>
        <taxon>Pezizomycotina</taxon>
        <taxon>Leotiomycetes</taxon>
        <taxon>Helotiales</taxon>
        <taxon>Sclerotiniaceae</taxon>
        <taxon>Botryotinia</taxon>
    </lineage>
</organism>
<dbReference type="Pfam" id="PF08719">
    <property type="entry name" value="NADAR"/>
    <property type="match status" value="1"/>
</dbReference>
<dbReference type="STRING" id="278944.A0A4Z1HER1"/>
<reference evidence="2 3" key="1">
    <citation type="submission" date="2017-12" db="EMBL/GenBank/DDBJ databases">
        <title>Comparative genomics of Botrytis spp.</title>
        <authorList>
            <person name="Valero-Jimenez C.A."/>
            <person name="Tapia P."/>
            <person name="Veloso J."/>
            <person name="Silva-Moreno E."/>
            <person name="Staats M."/>
            <person name="Valdes J.H."/>
            <person name="Van Kan J.A.L."/>
        </authorList>
    </citation>
    <scope>NUCLEOTIDE SEQUENCE [LARGE SCALE GENOMIC DNA]</scope>
    <source>
        <strain evidence="2 3">MUCL2120</strain>
    </source>
</reference>
<evidence type="ECO:0000313" key="3">
    <source>
        <dbReference type="Proteomes" id="UP000297452"/>
    </source>
</evidence>
<evidence type="ECO:0000259" key="1">
    <source>
        <dbReference type="Pfam" id="PF08719"/>
    </source>
</evidence>
<name>A0A4Z1HER1_9HELO</name>
<comment type="caution">
    <text evidence="2">The sequence shown here is derived from an EMBL/GenBank/DDBJ whole genome shotgun (WGS) entry which is preliminary data.</text>
</comment>
<dbReference type="OrthoDB" id="206452at2759"/>
<sequence>MAPSAESHTIFYAKGAEKPGANWAWLSNFYDEPFVDHQGVTYRSAENYFQAAKAHMMKDKAKFFKMIKYTPQKAKTEGNKMKIDVEKWNQISGEMMFYALYYKLRHKPSWIQALVHTGDALIVVAREDMDYPNLKRRKRESAIGPGRTSWVTS</sequence>
<dbReference type="EMBL" id="PQXJ01001766">
    <property type="protein sequence ID" value="TGO43603.1"/>
    <property type="molecule type" value="Genomic_DNA"/>
</dbReference>
<dbReference type="AlphaFoldDB" id="A0A4Z1HER1"/>
<protein>
    <recommendedName>
        <fullName evidence="1">NADAR domain-containing protein</fullName>
    </recommendedName>
</protein>
<evidence type="ECO:0000313" key="2">
    <source>
        <dbReference type="EMBL" id="TGO43603.1"/>
    </source>
</evidence>
<dbReference type="Proteomes" id="UP000297452">
    <property type="component" value="Unassembled WGS sequence"/>
</dbReference>
<dbReference type="SUPFAM" id="SSF143990">
    <property type="entry name" value="YbiA-like"/>
    <property type="match status" value="1"/>
</dbReference>
<keyword evidence="3" id="KW-1185">Reference proteome</keyword>
<proteinExistence type="predicted"/>
<accession>A0A4Z1HER1</accession>
<dbReference type="Gene3D" id="1.10.357.40">
    <property type="entry name" value="YbiA-like"/>
    <property type="match status" value="1"/>
</dbReference>
<dbReference type="InterPro" id="IPR012816">
    <property type="entry name" value="NADAR"/>
</dbReference>
<dbReference type="InterPro" id="IPR037238">
    <property type="entry name" value="YbiA-like_sf"/>
</dbReference>